<protein>
    <submittedName>
        <fullName evidence="1">Uncharacterized protein</fullName>
    </submittedName>
</protein>
<gene>
    <name evidence="1" type="ORF">L596_001356</name>
</gene>
<proteinExistence type="predicted"/>
<dbReference type="EMBL" id="CM016762">
    <property type="protein sequence ID" value="TMS33637.1"/>
    <property type="molecule type" value="Genomic_DNA"/>
</dbReference>
<keyword evidence="2" id="KW-1185">Reference proteome</keyword>
<comment type="caution">
    <text evidence="1">The sequence shown here is derived from an EMBL/GenBank/DDBJ whole genome shotgun (WGS) entry which is preliminary data.</text>
</comment>
<dbReference type="Proteomes" id="UP000298663">
    <property type="component" value="Chromosome X"/>
</dbReference>
<evidence type="ECO:0000313" key="1">
    <source>
        <dbReference type="EMBL" id="TMS33637.1"/>
    </source>
</evidence>
<dbReference type="EMBL" id="AZBU02000001">
    <property type="protein sequence ID" value="TMS33637.1"/>
    <property type="molecule type" value="Genomic_DNA"/>
</dbReference>
<dbReference type="AlphaFoldDB" id="A0A4U8UNI8"/>
<organism evidence="1 2">
    <name type="scientific">Steinernema carpocapsae</name>
    <name type="common">Entomopathogenic nematode</name>
    <dbReference type="NCBI Taxonomy" id="34508"/>
    <lineage>
        <taxon>Eukaryota</taxon>
        <taxon>Metazoa</taxon>
        <taxon>Ecdysozoa</taxon>
        <taxon>Nematoda</taxon>
        <taxon>Chromadorea</taxon>
        <taxon>Rhabditida</taxon>
        <taxon>Tylenchina</taxon>
        <taxon>Panagrolaimomorpha</taxon>
        <taxon>Strongyloidoidea</taxon>
        <taxon>Steinernematidae</taxon>
        <taxon>Steinernema</taxon>
    </lineage>
</organism>
<accession>A0A4U8UNI8</accession>
<sequence>MLHKESALFPKTGLPTSCTYHLCATINPDTTIRPVRVGSFSTLWTVLQSRANLVTLSVHIRLRKQAVMIIMGHHHYEHYHMIPILSRAT</sequence>
<evidence type="ECO:0000313" key="2">
    <source>
        <dbReference type="Proteomes" id="UP000298663"/>
    </source>
</evidence>
<reference evidence="1 2" key="2">
    <citation type="journal article" date="2019" name="G3 (Bethesda)">
        <title>Hybrid Assembly of the Genome of the Entomopathogenic Nematode Steinernema carpocapsae Identifies the X-Chromosome.</title>
        <authorList>
            <person name="Serra L."/>
            <person name="Macchietto M."/>
            <person name="Macias-Munoz A."/>
            <person name="McGill C.J."/>
            <person name="Rodriguez I.M."/>
            <person name="Rodriguez B."/>
            <person name="Murad R."/>
            <person name="Mortazavi A."/>
        </authorList>
    </citation>
    <scope>NUCLEOTIDE SEQUENCE [LARGE SCALE GENOMIC DNA]</scope>
    <source>
        <strain evidence="1 2">ALL</strain>
    </source>
</reference>
<reference evidence="1 2" key="1">
    <citation type="journal article" date="2015" name="Genome Biol.">
        <title>Comparative genomics of Steinernema reveals deeply conserved gene regulatory networks.</title>
        <authorList>
            <person name="Dillman A.R."/>
            <person name="Macchietto M."/>
            <person name="Porter C.F."/>
            <person name="Rogers A."/>
            <person name="Williams B."/>
            <person name="Antoshechkin I."/>
            <person name="Lee M.M."/>
            <person name="Goodwin Z."/>
            <person name="Lu X."/>
            <person name="Lewis E.E."/>
            <person name="Goodrich-Blair H."/>
            <person name="Stock S.P."/>
            <person name="Adams B.J."/>
            <person name="Sternberg P.W."/>
            <person name="Mortazavi A."/>
        </authorList>
    </citation>
    <scope>NUCLEOTIDE SEQUENCE [LARGE SCALE GENOMIC DNA]</scope>
    <source>
        <strain evidence="1 2">ALL</strain>
    </source>
</reference>
<name>A0A4U8UNI8_STECR</name>